<dbReference type="Gene3D" id="3.40.50.850">
    <property type="entry name" value="Isochorismatase-like"/>
    <property type="match status" value="1"/>
</dbReference>
<dbReference type="GO" id="GO:0016787">
    <property type="term" value="F:hydrolase activity"/>
    <property type="evidence" value="ECO:0007669"/>
    <property type="project" value="UniProtKB-KW"/>
</dbReference>
<accession>A0ABP8AID9</accession>
<dbReference type="Pfam" id="PF00857">
    <property type="entry name" value="Isochorismatase"/>
    <property type="match status" value="1"/>
</dbReference>
<dbReference type="InterPro" id="IPR050272">
    <property type="entry name" value="Isochorismatase-like_hydrls"/>
</dbReference>
<evidence type="ECO:0000256" key="1">
    <source>
        <dbReference type="ARBA" id="ARBA00022801"/>
    </source>
</evidence>
<dbReference type="InterPro" id="IPR000868">
    <property type="entry name" value="Isochorismatase-like_dom"/>
</dbReference>
<dbReference type="InterPro" id="IPR036380">
    <property type="entry name" value="Isochorismatase-like_sf"/>
</dbReference>
<dbReference type="PANTHER" id="PTHR43540">
    <property type="entry name" value="PEROXYUREIDOACRYLATE/UREIDOACRYLATE AMIDOHYDROLASE-RELATED"/>
    <property type="match status" value="1"/>
</dbReference>
<sequence>MAELREARFAQLTDGTRRPALVVVDVQRDFGDPELLGAYGLSDAAVAALDAAVGRIGELVDTARAIGVPVVWVELGSDPSRPWKSSAWLREGDYNAPMSAAEPCIVGTPGAEWYRMQPADGELRVVKRGYSGFLGTSLDAELHAAGYGWLTIVGLTSECCVDATAQDAMQLDWPVVIPRDATAAYDLAVNEAALVQLELNVAVISDVDEVVGLWARAVRAGAGAAA</sequence>
<keyword evidence="1 3" id="KW-0378">Hydrolase</keyword>
<dbReference type="CDD" id="cd00431">
    <property type="entry name" value="cysteine_hydrolases"/>
    <property type="match status" value="1"/>
</dbReference>
<reference evidence="4" key="1">
    <citation type="journal article" date="2019" name="Int. J. Syst. Evol. Microbiol.">
        <title>The Global Catalogue of Microorganisms (GCM) 10K type strain sequencing project: providing services to taxonomists for standard genome sequencing and annotation.</title>
        <authorList>
            <consortium name="The Broad Institute Genomics Platform"/>
            <consortium name="The Broad Institute Genome Sequencing Center for Infectious Disease"/>
            <person name="Wu L."/>
            <person name="Ma J."/>
        </authorList>
    </citation>
    <scope>NUCLEOTIDE SEQUENCE [LARGE SCALE GENOMIC DNA]</scope>
    <source>
        <strain evidence="4">JCM 17593</strain>
    </source>
</reference>
<proteinExistence type="predicted"/>
<dbReference type="SUPFAM" id="SSF52499">
    <property type="entry name" value="Isochorismatase-like hydrolases"/>
    <property type="match status" value="1"/>
</dbReference>
<evidence type="ECO:0000313" key="4">
    <source>
        <dbReference type="Proteomes" id="UP001500213"/>
    </source>
</evidence>
<name>A0ABP8AID9_9MICO</name>
<feature type="domain" description="Isochorismatase-like" evidence="2">
    <location>
        <begin position="20"/>
        <end position="208"/>
    </location>
</feature>
<dbReference type="Proteomes" id="UP001500213">
    <property type="component" value="Unassembled WGS sequence"/>
</dbReference>
<gene>
    <name evidence="3" type="ORF">GCM10022288_05220</name>
</gene>
<keyword evidence="4" id="KW-1185">Reference proteome</keyword>
<dbReference type="RefSeq" id="WP_344773510.1">
    <property type="nucleotide sequence ID" value="NZ_BAABBX010000004.1"/>
</dbReference>
<comment type="caution">
    <text evidence="3">The sequence shown here is derived from an EMBL/GenBank/DDBJ whole genome shotgun (WGS) entry which is preliminary data.</text>
</comment>
<organism evidence="3 4">
    <name type="scientific">Gryllotalpicola kribbensis</name>
    <dbReference type="NCBI Taxonomy" id="993084"/>
    <lineage>
        <taxon>Bacteria</taxon>
        <taxon>Bacillati</taxon>
        <taxon>Actinomycetota</taxon>
        <taxon>Actinomycetes</taxon>
        <taxon>Micrococcales</taxon>
        <taxon>Microbacteriaceae</taxon>
        <taxon>Gryllotalpicola</taxon>
    </lineage>
</organism>
<protein>
    <submittedName>
        <fullName evidence="3">Cysteine hydrolase</fullName>
    </submittedName>
</protein>
<dbReference type="EMBL" id="BAABBX010000004">
    <property type="protein sequence ID" value="GAA4184469.1"/>
    <property type="molecule type" value="Genomic_DNA"/>
</dbReference>
<evidence type="ECO:0000313" key="3">
    <source>
        <dbReference type="EMBL" id="GAA4184469.1"/>
    </source>
</evidence>
<evidence type="ECO:0000259" key="2">
    <source>
        <dbReference type="Pfam" id="PF00857"/>
    </source>
</evidence>